<evidence type="ECO:0008006" key="3">
    <source>
        <dbReference type="Google" id="ProtNLM"/>
    </source>
</evidence>
<evidence type="ECO:0000313" key="2">
    <source>
        <dbReference type="Proteomes" id="UP000483379"/>
    </source>
</evidence>
<dbReference type="RefSeq" id="WP_164454147.1">
    <property type="nucleotide sequence ID" value="NZ_JAAIJQ010000058.1"/>
</dbReference>
<dbReference type="AlphaFoldDB" id="A0A6M0K5R7"/>
<gene>
    <name evidence="1" type="ORF">G3446_17615</name>
</gene>
<keyword evidence="2" id="KW-1185">Reference proteome</keyword>
<accession>A0A6M0K5R7</accession>
<sequence length="71" mass="7956">MANELLDTMLGQFQERLSLRALTAEARFLGGEAFVTIRGVEPSSAMNELARAIEQEFDELDLSLRITLRLS</sequence>
<reference evidence="1 2" key="1">
    <citation type="submission" date="2020-02" db="EMBL/GenBank/DDBJ databases">
        <title>Genome sequences of Thiorhodococcus mannitoliphagus and Thiorhodococcus minor, purple sulfur photosynthetic bacteria in the gammaproteobacterial family, Chromatiaceae.</title>
        <authorList>
            <person name="Aviles F.A."/>
            <person name="Meyer T.E."/>
            <person name="Kyndt J.A."/>
        </authorList>
    </citation>
    <scope>NUCLEOTIDE SEQUENCE [LARGE SCALE GENOMIC DNA]</scope>
    <source>
        <strain evidence="1 2">DSM 11518</strain>
    </source>
</reference>
<evidence type="ECO:0000313" key="1">
    <source>
        <dbReference type="EMBL" id="NEV63685.1"/>
    </source>
</evidence>
<organism evidence="1 2">
    <name type="scientific">Thiorhodococcus minor</name>
    <dbReference type="NCBI Taxonomy" id="57489"/>
    <lineage>
        <taxon>Bacteria</taxon>
        <taxon>Pseudomonadati</taxon>
        <taxon>Pseudomonadota</taxon>
        <taxon>Gammaproteobacteria</taxon>
        <taxon>Chromatiales</taxon>
        <taxon>Chromatiaceae</taxon>
        <taxon>Thiorhodococcus</taxon>
    </lineage>
</organism>
<name>A0A6M0K5R7_9GAMM</name>
<comment type="caution">
    <text evidence="1">The sequence shown here is derived from an EMBL/GenBank/DDBJ whole genome shotgun (WGS) entry which is preliminary data.</text>
</comment>
<protein>
    <recommendedName>
        <fullName evidence="3">BON domain-containing protein</fullName>
    </recommendedName>
</protein>
<proteinExistence type="predicted"/>
<dbReference type="Proteomes" id="UP000483379">
    <property type="component" value="Unassembled WGS sequence"/>
</dbReference>
<dbReference type="EMBL" id="JAAIJQ010000058">
    <property type="protein sequence ID" value="NEV63685.1"/>
    <property type="molecule type" value="Genomic_DNA"/>
</dbReference>